<keyword evidence="1" id="KW-0472">Membrane</keyword>
<gene>
    <name evidence="2" type="ORF">AAFP95_15395</name>
</gene>
<dbReference type="AlphaFoldDB" id="A0AAU6WKK8"/>
<protein>
    <submittedName>
        <fullName evidence="2">Uncharacterized protein</fullName>
    </submittedName>
</protein>
<keyword evidence="1" id="KW-0812">Transmembrane</keyword>
<dbReference type="Proteomes" id="UP001463665">
    <property type="component" value="Chromosome"/>
</dbReference>
<dbReference type="RefSeq" id="WP_345765746.1">
    <property type="nucleotide sequence ID" value="NZ_CP154834.1"/>
</dbReference>
<evidence type="ECO:0000313" key="3">
    <source>
        <dbReference type="Proteomes" id="UP001463665"/>
    </source>
</evidence>
<reference evidence="2 3" key="1">
    <citation type="submission" date="2024-04" db="EMBL/GenBank/DDBJ databases">
        <title>Genome sequencing and assembly of rice foliar adapted Chryseobacterium endophyticum OsEnb-ALM-A6.</title>
        <authorList>
            <person name="Kumar S."/>
            <person name="Javed M."/>
            <person name="Chouhan V."/>
            <person name="Charishma K."/>
            <person name="Patel A."/>
            <person name="Kumar M."/>
            <person name="Sahu K.P."/>
            <person name="Kumar A."/>
        </authorList>
    </citation>
    <scope>NUCLEOTIDE SEQUENCE [LARGE SCALE GENOMIC DNA]</scope>
    <source>
        <strain evidence="2 3">OsEnb-ALM-A6</strain>
    </source>
</reference>
<evidence type="ECO:0000256" key="1">
    <source>
        <dbReference type="SAM" id="Phobius"/>
    </source>
</evidence>
<accession>A0AAU6WKK8</accession>
<dbReference type="EMBL" id="CP154834">
    <property type="protein sequence ID" value="XAO73171.1"/>
    <property type="molecule type" value="Genomic_DNA"/>
</dbReference>
<keyword evidence="1" id="KW-1133">Transmembrane helix</keyword>
<keyword evidence="3" id="KW-1185">Reference proteome</keyword>
<feature type="transmembrane region" description="Helical" evidence="1">
    <location>
        <begin position="56"/>
        <end position="75"/>
    </location>
</feature>
<name>A0AAU6WKK8_9FLAO</name>
<evidence type="ECO:0000313" key="2">
    <source>
        <dbReference type="EMBL" id="XAO73171.1"/>
    </source>
</evidence>
<proteinExistence type="predicted"/>
<feature type="transmembrane region" description="Helical" evidence="1">
    <location>
        <begin position="87"/>
        <end position="104"/>
    </location>
</feature>
<sequence>METLTQKDGRNSKYFEIQEDGVFVKNNFTKEINEYKVYFPDIQFDEAVFRKKKDPVLIGIVISMLFNSILLTIVINEGYQLSQKMGIIVFIAALFPSLIVTALCNNEFRKENAKSITASKPLIFSYTKKEMSEVDRFILNIKESKKQFFLKEYYKVDNLIPVHTQISRIHWLYEMKYISESDARFIIDELENKKELSKDFKIRT</sequence>
<organism evidence="2 3">
    <name type="scientific">Chryseobacterium endophyticum</name>
    <dbReference type="NCBI Taxonomy" id="1854762"/>
    <lineage>
        <taxon>Bacteria</taxon>
        <taxon>Pseudomonadati</taxon>
        <taxon>Bacteroidota</taxon>
        <taxon>Flavobacteriia</taxon>
        <taxon>Flavobacteriales</taxon>
        <taxon>Weeksellaceae</taxon>
        <taxon>Chryseobacterium group</taxon>
        <taxon>Chryseobacterium</taxon>
    </lineage>
</organism>